<reference evidence="1 2" key="1">
    <citation type="submission" date="2017-04" db="EMBL/GenBank/DDBJ databases">
        <authorList>
            <person name="Afonso C.L."/>
            <person name="Miller P.J."/>
            <person name="Scott M.A."/>
            <person name="Spackman E."/>
            <person name="Goraichik I."/>
            <person name="Dimitrov K.M."/>
            <person name="Suarez D.L."/>
            <person name="Swayne D.E."/>
        </authorList>
    </citation>
    <scope>NUCLEOTIDE SEQUENCE [LARGE SCALE GENOMIC DNA]</scope>
    <source>
        <strain evidence="1 2">DSM 43828</strain>
    </source>
</reference>
<evidence type="ECO:0000313" key="2">
    <source>
        <dbReference type="Proteomes" id="UP000192674"/>
    </source>
</evidence>
<accession>A0A1W2FXD3</accession>
<name>A0A1W2FXD3_KIBAR</name>
<dbReference type="EMBL" id="FWXV01000013">
    <property type="protein sequence ID" value="SMD26306.1"/>
    <property type="molecule type" value="Genomic_DNA"/>
</dbReference>
<sequence>MRDAVALWQVGEATAADVIYAACDLLTAGVDGPTLRMLAALPVREADYEVNELIEAVMSEVGLPHHSRDSAAANQAAVRAMAARLVAGDLTPSYLAAWANSEYWLHELELASRLMELDHCYCEVEYTDLTVEDIDALVIAEAQRIISLS</sequence>
<evidence type="ECO:0000313" key="1">
    <source>
        <dbReference type="EMBL" id="SMD26306.1"/>
    </source>
</evidence>
<keyword evidence="2" id="KW-1185">Reference proteome</keyword>
<gene>
    <name evidence="1" type="ORF">SAMN05661093_09889</name>
</gene>
<organism evidence="1 2">
    <name type="scientific">Kibdelosporangium aridum</name>
    <dbReference type="NCBI Taxonomy" id="2030"/>
    <lineage>
        <taxon>Bacteria</taxon>
        <taxon>Bacillati</taxon>
        <taxon>Actinomycetota</taxon>
        <taxon>Actinomycetes</taxon>
        <taxon>Pseudonocardiales</taxon>
        <taxon>Pseudonocardiaceae</taxon>
        <taxon>Kibdelosporangium</taxon>
    </lineage>
</organism>
<proteinExistence type="predicted"/>
<protein>
    <submittedName>
        <fullName evidence="1">Uncharacterized protein</fullName>
    </submittedName>
</protein>
<dbReference type="AlphaFoldDB" id="A0A1W2FXD3"/>
<dbReference type="Proteomes" id="UP000192674">
    <property type="component" value="Unassembled WGS sequence"/>
</dbReference>